<dbReference type="EMBL" id="JAMSHJ010000007">
    <property type="protein sequence ID" value="KAI5390370.1"/>
    <property type="molecule type" value="Genomic_DNA"/>
</dbReference>
<sequence length="167" mass="19186">MRQLVIEFPTQRKYEQVSKLNEQDGILNDVPLQMIAPVDAPNRRTKNTEIKKAKNPKGKSMEIYFSNKDKEAFNCKEIIELLKTVTDDGPCYEKLVKEFIVNTTAECNVEGGKMYDRGKCVIFSPSNFNDYLVRSKYAGYDKASSIYKIMTKENEVEEDEEAGSEEE</sequence>
<dbReference type="Proteomes" id="UP001058974">
    <property type="component" value="Chromosome 7"/>
</dbReference>
<comment type="caution">
    <text evidence="1">The sequence shown here is derived from an EMBL/GenBank/DDBJ whole genome shotgun (WGS) entry which is preliminary data.</text>
</comment>
<evidence type="ECO:0000313" key="2">
    <source>
        <dbReference type="Proteomes" id="UP001058974"/>
    </source>
</evidence>
<keyword evidence="2" id="KW-1185">Reference proteome</keyword>
<dbReference type="AlphaFoldDB" id="A0A9D4VX57"/>
<gene>
    <name evidence="1" type="ORF">KIW84_075620</name>
</gene>
<evidence type="ECO:0000313" key="1">
    <source>
        <dbReference type="EMBL" id="KAI5390370.1"/>
    </source>
</evidence>
<organism evidence="1 2">
    <name type="scientific">Pisum sativum</name>
    <name type="common">Garden pea</name>
    <name type="synonym">Lathyrus oleraceus</name>
    <dbReference type="NCBI Taxonomy" id="3888"/>
    <lineage>
        <taxon>Eukaryota</taxon>
        <taxon>Viridiplantae</taxon>
        <taxon>Streptophyta</taxon>
        <taxon>Embryophyta</taxon>
        <taxon>Tracheophyta</taxon>
        <taxon>Spermatophyta</taxon>
        <taxon>Magnoliopsida</taxon>
        <taxon>eudicotyledons</taxon>
        <taxon>Gunneridae</taxon>
        <taxon>Pentapetalae</taxon>
        <taxon>rosids</taxon>
        <taxon>fabids</taxon>
        <taxon>Fabales</taxon>
        <taxon>Fabaceae</taxon>
        <taxon>Papilionoideae</taxon>
        <taxon>50 kb inversion clade</taxon>
        <taxon>NPAAA clade</taxon>
        <taxon>Hologalegina</taxon>
        <taxon>IRL clade</taxon>
        <taxon>Fabeae</taxon>
        <taxon>Lathyrus</taxon>
    </lineage>
</organism>
<reference evidence="1 2" key="1">
    <citation type="journal article" date="2022" name="Nat. Genet.">
        <title>Improved pea reference genome and pan-genome highlight genomic features and evolutionary characteristics.</title>
        <authorList>
            <person name="Yang T."/>
            <person name="Liu R."/>
            <person name="Luo Y."/>
            <person name="Hu S."/>
            <person name="Wang D."/>
            <person name="Wang C."/>
            <person name="Pandey M.K."/>
            <person name="Ge S."/>
            <person name="Xu Q."/>
            <person name="Li N."/>
            <person name="Li G."/>
            <person name="Huang Y."/>
            <person name="Saxena R.K."/>
            <person name="Ji Y."/>
            <person name="Li M."/>
            <person name="Yan X."/>
            <person name="He Y."/>
            <person name="Liu Y."/>
            <person name="Wang X."/>
            <person name="Xiang C."/>
            <person name="Varshney R.K."/>
            <person name="Ding H."/>
            <person name="Gao S."/>
            <person name="Zong X."/>
        </authorList>
    </citation>
    <scope>NUCLEOTIDE SEQUENCE [LARGE SCALE GENOMIC DNA]</scope>
    <source>
        <strain evidence="1 2">cv. Zhongwan 6</strain>
    </source>
</reference>
<protein>
    <submittedName>
        <fullName evidence="1">Uncharacterized protein</fullName>
    </submittedName>
</protein>
<accession>A0A9D4VX57</accession>
<name>A0A9D4VX57_PEA</name>
<dbReference type="Gramene" id="Psat07G0562000-T1">
    <property type="protein sequence ID" value="KAI5390370.1"/>
    <property type="gene ID" value="KIW84_075620"/>
</dbReference>
<proteinExistence type="predicted"/>